<protein>
    <submittedName>
        <fullName evidence="1">Uncharacterized protein</fullName>
    </submittedName>
</protein>
<sequence>MGGFLSLFIRYDCKEAVEGDPNFSSFKTPDIGLGGRGVNATATPKFWRKRSRTEKSDLTLSVSLSSSEENLRAAKVPTGRRGRGRATLSGSPIPARVTRGCFLKRLDASAAIDVSDSDRSVQVTRSDTEYHSSLISTKAELNAAKREGRKAIANEEVEEMSRLARVRRSEAAATTGGLTAAALNRQIMDGVDVVMKVATKSGNLKGTFTRALKEAAEGIKEAVQVLLDRTTSEEVKKLQEENNRLKSRMEDLQKEVVALKVDFCRQQVSAEVLRPPLAADNRKSKEATTWPSLESNHSSKTRRTASTGSQTLAGDTKKRTPRPKKPVDGAEKLAEGAKQPVDLSRGTPYTDLLPAATASGSNAWTTAMSRKKRRKSGRKGRTASEPKGRAWNGQLPPKIRVPRSAAVVVTLQPEAEKRGVTYKTILEEAKDKLKFADFGTPAGFRFKTAATGAKMYELSGATCNERADDLAAKLRDVLNPEEVRVYRPMKMAELDLDEVD</sequence>
<proteinExistence type="predicted"/>
<comment type="caution">
    <text evidence="1">The sequence shown here is derived from an EMBL/GenBank/DDBJ whole genome shotgun (WGS) entry which is preliminary data.</text>
</comment>
<accession>A0ACC2QS88</accession>
<keyword evidence="2" id="KW-1185">Reference proteome</keyword>
<reference evidence="1" key="1">
    <citation type="submission" date="2023-03" db="EMBL/GenBank/DDBJ databases">
        <title>Chromosome-level genomes of two armyworms, Mythimna separata and Mythimna loreyi, provide insights into the biosynthesis and reception of sex pheromones.</title>
        <authorList>
            <person name="Zhao H."/>
        </authorList>
    </citation>
    <scope>NUCLEOTIDE SEQUENCE</scope>
    <source>
        <strain evidence="1">BeijingLab</strain>
    </source>
</reference>
<evidence type="ECO:0000313" key="2">
    <source>
        <dbReference type="Proteomes" id="UP001231649"/>
    </source>
</evidence>
<dbReference type="Proteomes" id="UP001231649">
    <property type="component" value="Chromosome 8"/>
</dbReference>
<name>A0ACC2QS88_9NEOP</name>
<evidence type="ECO:0000313" key="1">
    <source>
        <dbReference type="EMBL" id="KAJ8724308.1"/>
    </source>
</evidence>
<gene>
    <name evidence="1" type="ORF">PYW08_015782</name>
</gene>
<dbReference type="EMBL" id="CM056784">
    <property type="protein sequence ID" value="KAJ8724308.1"/>
    <property type="molecule type" value="Genomic_DNA"/>
</dbReference>
<organism evidence="1 2">
    <name type="scientific">Mythimna loreyi</name>
    <dbReference type="NCBI Taxonomy" id="667449"/>
    <lineage>
        <taxon>Eukaryota</taxon>
        <taxon>Metazoa</taxon>
        <taxon>Ecdysozoa</taxon>
        <taxon>Arthropoda</taxon>
        <taxon>Hexapoda</taxon>
        <taxon>Insecta</taxon>
        <taxon>Pterygota</taxon>
        <taxon>Neoptera</taxon>
        <taxon>Endopterygota</taxon>
        <taxon>Lepidoptera</taxon>
        <taxon>Glossata</taxon>
        <taxon>Ditrysia</taxon>
        <taxon>Noctuoidea</taxon>
        <taxon>Noctuidae</taxon>
        <taxon>Noctuinae</taxon>
        <taxon>Hadenini</taxon>
        <taxon>Mythimna</taxon>
    </lineage>
</organism>